<comment type="caution">
    <text evidence="2">The sequence shown here is derived from an EMBL/GenBank/DDBJ whole genome shotgun (WGS) entry which is preliminary data.</text>
</comment>
<dbReference type="HOGENOM" id="CLU_1711424_0_0_4"/>
<sequence length="153" mass="16082">MTAPSATLLHSLPCSKKVFGHFSVPAVEHPAPPIPSGAGKAQRSGGCILPASRPFSKQRPVRTAAFPLRKQAGSRKAAKPAMRCALSRRMTLSRSWPSAGCQEERPFLFPRPRPPPCPAGEPDAPDLSPPIPASGLPGSRAGSAGMKKETVET</sequence>
<feature type="region of interest" description="Disordered" evidence="1">
    <location>
        <begin position="28"/>
        <end position="82"/>
    </location>
</feature>
<dbReference type="AlphaFoldDB" id="T5LUU6"/>
<dbReference type="EMBL" id="ACDP02000011">
    <property type="protein sequence ID" value="EQM95263.1"/>
    <property type="molecule type" value="Genomic_DNA"/>
</dbReference>
<name>T5LUU6_9BURK</name>
<feature type="compositionally biased region" description="Pro residues" evidence="1">
    <location>
        <begin position="109"/>
        <end position="119"/>
    </location>
</feature>
<gene>
    <name evidence="2" type="ORF">OFAG_02184</name>
</gene>
<evidence type="ECO:0000256" key="1">
    <source>
        <dbReference type="SAM" id="MobiDB-lite"/>
    </source>
</evidence>
<evidence type="ECO:0000313" key="3">
    <source>
        <dbReference type="Proteomes" id="UP000003973"/>
    </source>
</evidence>
<reference evidence="2" key="1">
    <citation type="submission" date="2011-10" db="EMBL/GenBank/DDBJ databases">
        <title>The Genome Sequence of Oxalobacter formigenes HOxBLS.</title>
        <authorList>
            <consortium name="The Broad Institute Genome Sequencing Platform"/>
            <person name="Earl A."/>
            <person name="Ward D."/>
            <person name="Feldgarden M."/>
            <person name="Gevers D."/>
            <person name="Allison M.J."/>
            <person name="Humphrey S."/>
            <person name="Young S.K."/>
            <person name="Zeng Q."/>
            <person name="Gargeya S."/>
            <person name="Fitzgerald M."/>
            <person name="Haas B."/>
            <person name="Abouelleil A."/>
            <person name="Alvarado L."/>
            <person name="Arachchi H.M."/>
            <person name="Berlin A."/>
            <person name="Brown A."/>
            <person name="Chapman S.B."/>
            <person name="Chen Z."/>
            <person name="Dunbar C."/>
            <person name="Freedman E."/>
            <person name="Gearin G."/>
            <person name="Goldberg J."/>
            <person name="Griggs A."/>
            <person name="Gujja S."/>
            <person name="Heiman D."/>
            <person name="Howarth C."/>
            <person name="Larson L."/>
            <person name="Lui A."/>
            <person name="MacDonald P.J.P."/>
            <person name="Montmayeur A."/>
            <person name="Murphy C."/>
            <person name="Neiman D."/>
            <person name="Pearson M."/>
            <person name="Priest M."/>
            <person name="Roberts A."/>
            <person name="Saif S."/>
            <person name="Shea T."/>
            <person name="Shenoy N."/>
            <person name="Sisk P."/>
            <person name="Stolte C."/>
            <person name="Sykes S."/>
            <person name="Wortman J."/>
            <person name="Nusbaum C."/>
            <person name="Birren B."/>
        </authorList>
    </citation>
    <scope>NUCLEOTIDE SEQUENCE [LARGE SCALE GENOMIC DNA]</scope>
    <source>
        <strain evidence="2">HOxBLS</strain>
    </source>
</reference>
<proteinExistence type="predicted"/>
<keyword evidence="3" id="KW-1185">Reference proteome</keyword>
<accession>T5LUU6</accession>
<feature type="region of interest" description="Disordered" evidence="1">
    <location>
        <begin position="103"/>
        <end position="153"/>
    </location>
</feature>
<dbReference type="Proteomes" id="UP000003973">
    <property type="component" value="Unassembled WGS sequence"/>
</dbReference>
<protein>
    <submittedName>
        <fullName evidence="2">Uncharacterized protein</fullName>
    </submittedName>
</protein>
<evidence type="ECO:0000313" key="2">
    <source>
        <dbReference type="EMBL" id="EQM95263.1"/>
    </source>
</evidence>
<organism evidence="2 3">
    <name type="scientific">Oxalobacter paraformigenes</name>
    <dbReference type="NCBI Taxonomy" id="556268"/>
    <lineage>
        <taxon>Bacteria</taxon>
        <taxon>Pseudomonadati</taxon>
        <taxon>Pseudomonadota</taxon>
        <taxon>Betaproteobacteria</taxon>
        <taxon>Burkholderiales</taxon>
        <taxon>Oxalobacteraceae</taxon>
        <taxon>Oxalobacter</taxon>
    </lineage>
</organism>